<evidence type="ECO:0000256" key="2">
    <source>
        <dbReference type="ARBA" id="ARBA00034247"/>
    </source>
</evidence>
<dbReference type="GO" id="GO:1902201">
    <property type="term" value="P:negative regulation of bacterial-type flagellum-dependent cell motility"/>
    <property type="evidence" value="ECO:0007669"/>
    <property type="project" value="TreeGrafter"/>
</dbReference>
<protein>
    <recommendedName>
        <fullName evidence="1">diguanylate cyclase</fullName>
        <ecNumber evidence="1">2.7.7.65</ecNumber>
    </recommendedName>
</protein>
<organism evidence="5 6">
    <name type="scientific">Qipengyuania soli</name>
    <dbReference type="NCBI Taxonomy" id="2782568"/>
    <lineage>
        <taxon>Bacteria</taxon>
        <taxon>Pseudomonadati</taxon>
        <taxon>Pseudomonadota</taxon>
        <taxon>Alphaproteobacteria</taxon>
        <taxon>Sphingomonadales</taxon>
        <taxon>Erythrobacteraceae</taxon>
        <taxon>Qipengyuania</taxon>
    </lineage>
</organism>
<dbReference type="GO" id="GO:0005886">
    <property type="term" value="C:plasma membrane"/>
    <property type="evidence" value="ECO:0007669"/>
    <property type="project" value="TreeGrafter"/>
</dbReference>
<comment type="catalytic activity">
    <reaction evidence="2">
        <text>2 GTP = 3',3'-c-di-GMP + 2 diphosphate</text>
        <dbReference type="Rhea" id="RHEA:24898"/>
        <dbReference type="ChEBI" id="CHEBI:33019"/>
        <dbReference type="ChEBI" id="CHEBI:37565"/>
        <dbReference type="ChEBI" id="CHEBI:58805"/>
        <dbReference type="EC" id="2.7.7.65"/>
    </reaction>
</comment>
<evidence type="ECO:0000259" key="4">
    <source>
        <dbReference type="PROSITE" id="PS50887"/>
    </source>
</evidence>
<keyword evidence="3" id="KW-1133">Transmembrane helix</keyword>
<dbReference type="InterPro" id="IPR050469">
    <property type="entry name" value="Diguanylate_Cyclase"/>
</dbReference>
<dbReference type="Proteomes" id="UP000594459">
    <property type="component" value="Chromosome"/>
</dbReference>
<evidence type="ECO:0000313" key="5">
    <source>
        <dbReference type="EMBL" id="QPD00204.1"/>
    </source>
</evidence>
<evidence type="ECO:0000256" key="1">
    <source>
        <dbReference type="ARBA" id="ARBA00012528"/>
    </source>
</evidence>
<sequence>MSRWTDRLLERAIPDLPEAIRDDYFVHAANELQRKAPWLFKAMFVNSLIAMFAGAPEAHWVVRYVLPGVMAAYCAMSIVVLRNDWQFAEKPWRARKFMFESSVSSVFGAVLCTTWCILSWWVAPVEARLHFPIILAMGGLATAFCLSGVKLGSVANLFVDLVPIALLMIFMGTHAEAAAALSLLMAGVFQMVMIDSQQARVIQLLTLQDKARHQAQTDALTGLANRRAVLELVQTPSLDQSECGLMLIDIDHFKYINDRFGHEVGDQVLCEIAEIIGSHAAPGVMPARMGGEEFALFGPLELISGPAGLALLQDIRTSAMPHGAQVTASIGVAFGRLECEESWRNLYRKADSALYEAKSRGRNRLAFAGEINAQAEMQELDSKDASVAA</sequence>
<dbReference type="PANTHER" id="PTHR45138:SF9">
    <property type="entry name" value="DIGUANYLATE CYCLASE DGCM-RELATED"/>
    <property type="match status" value="1"/>
</dbReference>
<dbReference type="EMBL" id="CP064654">
    <property type="protein sequence ID" value="QPD00204.1"/>
    <property type="molecule type" value="Genomic_DNA"/>
</dbReference>
<reference evidence="5 6" key="1">
    <citation type="submission" date="2020-11" db="EMBL/GenBank/DDBJ databases">
        <title>The genome sequence of Erythrobacter sp. 6D36.</title>
        <authorList>
            <person name="Liu Y."/>
        </authorList>
    </citation>
    <scope>NUCLEOTIDE SEQUENCE [LARGE SCALE GENOMIC DNA]</scope>
    <source>
        <strain evidence="5 6">6D36</strain>
    </source>
</reference>
<dbReference type="Gene3D" id="3.30.70.270">
    <property type="match status" value="1"/>
</dbReference>
<name>A0A7S8ITG6_9SPHN</name>
<dbReference type="EC" id="2.7.7.65" evidence="1"/>
<dbReference type="PANTHER" id="PTHR45138">
    <property type="entry name" value="REGULATORY COMPONENTS OF SENSORY TRANSDUCTION SYSTEM"/>
    <property type="match status" value="1"/>
</dbReference>
<evidence type="ECO:0000313" key="6">
    <source>
        <dbReference type="Proteomes" id="UP000594459"/>
    </source>
</evidence>
<feature type="transmembrane region" description="Helical" evidence="3">
    <location>
        <begin position="129"/>
        <end position="147"/>
    </location>
</feature>
<dbReference type="SMART" id="SM00267">
    <property type="entry name" value="GGDEF"/>
    <property type="match status" value="1"/>
</dbReference>
<dbReference type="InterPro" id="IPR000160">
    <property type="entry name" value="GGDEF_dom"/>
</dbReference>
<accession>A0A7S8ITG6</accession>
<feature type="transmembrane region" description="Helical" evidence="3">
    <location>
        <begin position="102"/>
        <end position="123"/>
    </location>
</feature>
<dbReference type="InterPro" id="IPR043128">
    <property type="entry name" value="Rev_trsase/Diguanyl_cyclase"/>
</dbReference>
<keyword evidence="6" id="KW-1185">Reference proteome</keyword>
<dbReference type="InterPro" id="IPR029787">
    <property type="entry name" value="Nucleotide_cyclase"/>
</dbReference>
<proteinExistence type="predicted"/>
<dbReference type="GO" id="GO:0043709">
    <property type="term" value="P:cell adhesion involved in single-species biofilm formation"/>
    <property type="evidence" value="ECO:0007669"/>
    <property type="project" value="TreeGrafter"/>
</dbReference>
<feature type="transmembrane region" description="Helical" evidence="3">
    <location>
        <begin position="61"/>
        <end position="81"/>
    </location>
</feature>
<dbReference type="PROSITE" id="PS50887">
    <property type="entry name" value="GGDEF"/>
    <property type="match status" value="1"/>
</dbReference>
<feature type="domain" description="GGDEF" evidence="4">
    <location>
        <begin position="241"/>
        <end position="370"/>
    </location>
</feature>
<dbReference type="AlphaFoldDB" id="A0A7S8ITG6"/>
<evidence type="ECO:0000256" key="3">
    <source>
        <dbReference type="SAM" id="Phobius"/>
    </source>
</evidence>
<dbReference type="RefSeq" id="WP_200983998.1">
    <property type="nucleotide sequence ID" value="NZ_CP064654.1"/>
</dbReference>
<dbReference type="GO" id="GO:0052621">
    <property type="term" value="F:diguanylate cyclase activity"/>
    <property type="evidence" value="ECO:0007669"/>
    <property type="project" value="UniProtKB-EC"/>
</dbReference>
<dbReference type="CDD" id="cd01949">
    <property type="entry name" value="GGDEF"/>
    <property type="match status" value="1"/>
</dbReference>
<dbReference type="NCBIfam" id="TIGR00254">
    <property type="entry name" value="GGDEF"/>
    <property type="match status" value="1"/>
</dbReference>
<dbReference type="SUPFAM" id="SSF55073">
    <property type="entry name" value="Nucleotide cyclase"/>
    <property type="match status" value="1"/>
</dbReference>
<dbReference type="KEGG" id="qso:IRL76_06670"/>
<dbReference type="Pfam" id="PF00990">
    <property type="entry name" value="GGDEF"/>
    <property type="match status" value="1"/>
</dbReference>
<gene>
    <name evidence="5" type="ORF">IRL76_06670</name>
</gene>
<feature type="transmembrane region" description="Helical" evidence="3">
    <location>
        <begin position="38"/>
        <end position="55"/>
    </location>
</feature>
<keyword evidence="3" id="KW-0812">Transmembrane</keyword>
<keyword evidence="3" id="KW-0472">Membrane</keyword>